<dbReference type="InterPro" id="IPR014710">
    <property type="entry name" value="RmlC-like_jellyroll"/>
</dbReference>
<reference evidence="3" key="1">
    <citation type="journal article" date="2014" name="Int. J. Syst. Evol. Microbiol.">
        <title>Complete genome sequence of Corynebacterium casei LMG S-19264T (=DSM 44701T), isolated from a smear-ripened cheese.</title>
        <authorList>
            <consortium name="US DOE Joint Genome Institute (JGI-PGF)"/>
            <person name="Walter F."/>
            <person name="Albersmeier A."/>
            <person name="Kalinowski J."/>
            <person name="Ruckert C."/>
        </authorList>
    </citation>
    <scope>NUCLEOTIDE SEQUENCE</scope>
    <source>
        <strain evidence="3">JCM 19831</strain>
    </source>
</reference>
<dbReference type="Proteomes" id="UP000642070">
    <property type="component" value="Unassembled WGS sequence"/>
</dbReference>
<reference evidence="3" key="2">
    <citation type="submission" date="2020-09" db="EMBL/GenBank/DDBJ databases">
        <authorList>
            <person name="Sun Q."/>
            <person name="Ohkuma M."/>
        </authorList>
    </citation>
    <scope>NUCLEOTIDE SEQUENCE</scope>
    <source>
        <strain evidence="3">JCM 19831</strain>
    </source>
</reference>
<dbReference type="SUPFAM" id="SSF51182">
    <property type="entry name" value="RmlC-like cupins"/>
    <property type="match status" value="1"/>
</dbReference>
<dbReference type="Pfam" id="PF07883">
    <property type="entry name" value="Cupin_2"/>
    <property type="match status" value="2"/>
</dbReference>
<comment type="caution">
    <text evidence="3">The sequence shown here is derived from an EMBL/GenBank/DDBJ whole genome shotgun (WGS) entry which is preliminary data.</text>
</comment>
<protein>
    <recommendedName>
        <fullName evidence="2">Cupin type-2 domain-containing protein</fullName>
    </recommendedName>
</protein>
<feature type="domain" description="Cupin type-2" evidence="2">
    <location>
        <begin position="204"/>
        <end position="270"/>
    </location>
</feature>
<dbReference type="Gene3D" id="2.60.120.10">
    <property type="entry name" value="Jelly Rolls"/>
    <property type="match status" value="2"/>
</dbReference>
<dbReference type="RefSeq" id="WP_190257270.1">
    <property type="nucleotide sequence ID" value="NZ_BMPI01000093.1"/>
</dbReference>
<keyword evidence="4" id="KW-1185">Reference proteome</keyword>
<accession>A0A917UD04</accession>
<evidence type="ECO:0000256" key="1">
    <source>
        <dbReference type="ARBA" id="ARBA00022723"/>
    </source>
</evidence>
<dbReference type="InterPro" id="IPR013096">
    <property type="entry name" value="Cupin_2"/>
</dbReference>
<dbReference type="PANTHER" id="PTHR35848">
    <property type="entry name" value="OXALATE-BINDING PROTEIN"/>
    <property type="match status" value="1"/>
</dbReference>
<feature type="domain" description="Cupin type-2" evidence="2">
    <location>
        <begin position="45"/>
        <end position="119"/>
    </location>
</feature>
<dbReference type="EMBL" id="BMPI01000093">
    <property type="protein sequence ID" value="GGM83620.1"/>
    <property type="molecule type" value="Genomic_DNA"/>
</dbReference>
<organism evidence="3 4">
    <name type="scientific">Dactylosporangium sucinum</name>
    <dbReference type="NCBI Taxonomy" id="1424081"/>
    <lineage>
        <taxon>Bacteria</taxon>
        <taxon>Bacillati</taxon>
        <taxon>Actinomycetota</taxon>
        <taxon>Actinomycetes</taxon>
        <taxon>Micromonosporales</taxon>
        <taxon>Micromonosporaceae</taxon>
        <taxon>Dactylosporangium</taxon>
    </lineage>
</organism>
<evidence type="ECO:0000313" key="3">
    <source>
        <dbReference type="EMBL" id="GGM83620.1"/>
    </source>
</evidence>
<dbReference type="InterPro" id="IPR051610">
    <property type="entry name" value="GPI/OXD"/>
</dbReference>
<name>A0A917UD04_9ACTN</name>
<gene>
    <name evidence="3" type="ORF">GCM10007977_101270</name>
</gene>
<sequence>MTDESIREPQVLRYRDLERRTWGDETTGRLCDWFYADDATMNLNIVGMPPNGSAISSPAHPTVFGADELFYVLEGRMVQSNPVTGEVFVVNPGEAIFFRKDTWHYQWNHSNVQLRMLEFFQPAPKSGTGGAYARAQPPLDGPPKQGQDELLGNWPMARDTPRERTTWMIREADILWRMEGSTRGREILVGILASTEHLTAGKMSFLGGQRSDVYSHGADKVIFVESGNLHVELTGTKKWVELDPWDGVRIPAGTQHSFYNMSHEPASCLFSVAGEYRPGCVA</sequence>
<proteinExistence type="predicted"/>
<dbReference type="InterPro" id="IPR011051">
    <property type="entry name" value="RmlC_Cupin_sf"/>
</dbReference>
<keyword evidence="1" id="KW-0479">Metal-binding</keyword>
<evidence type="ECO:0000259" key="2">
    <source>
        <dbReference type="Pfam" id="PF07883"/>
    </source>
</evidence>
<dbReference type="CDD" id="cd02208">
    <property type="entry name" value="cupin_RmlC-like"/>
    <property type="match status" value="1"/>
</dbReference>
<evidence type="ECO:0000313" key="4">
    <source>
        <dbReference type="Proteomes" id="UP000642070"/>
    </source>
</evidence>
<dbReference type="AlphaFoldDB" id="A0A917UD04"/>
<dbReference type="GO" id="GO:0046872">
    <property type="term" value="F:metal ion binding"/>
    <property type="evidence" value="ECO:0007669"/>
    <property type="project" value="UniProtKB-KW"/>
</dbReference>